<feature type="transmembrane region" description="Helical" evidence="6">
    <location>
        <begin position="238"/>
        <end position="261"/>
    </location>
</feature>
<dbReference type="InterPro" id="IPR011701">
    <property type="entry name" value="MFS"/>
</dbReference>
<feature type="domain" description="Major facilitator superfamily (MFS) profile" evidence="7">
    <location>
        <begin position="26"/>
        <end position="427"/>
    </location>
</feature>
<reference evidence="8" key="1">
    <citation type="journal article" date="2015" name="Nature">
        <title>Complex archaea that bridge the gap between prokaryotes and eukaryotes.</title>
        <authorList>
            <person name="Spang A."/>
            <person name="Saw J.H."/>
            <person name="Jorgensen S.L."/>
            <person name="Zaremba-Niedzwiedzka K."/>
            <person name="Martijn J."/>
            <person name="Lind A.E."/>
            <person name="van Eijk R."/>
            <person name="Schleper C."/>
            <person name="Guy L."/>
            <person name="Ettema T.J."/>
        </authorList>
    </citation>
    <scope>NUCLEOTIDE SEQUENCE</scope>
</reference>
<feature type="transmembrane region" description="Helical" evidence="6">
    <location>
        <begin position="179"/>
        <end position="197"/>
    </location>
</feature>
<dbReference type="InterPro" id="IPR044770">
    <property type="entry name" value="MFS_spinster-like"/>
</dbReference>
<keyword evidence="4 6" id="KW-1133">Transmembrane helix</keyword>
<comment type="caution">
    <text evidence="8">The sequence shown here is derived from an EMBL/GenBank/DDBJ whole genome shotgun (WGS) entry which is preliminary data.</text>
</comment>
<keyword evidence="3 6" id="KW-0812">Transmembrane</keyword>
<evidence type="ECO:0000256" key="5">
    <source>
        <dbReference type="ARBA" id="ARBA00023136"/>
    </source>
</evidence>
<protein>
    <recommendedName>
        <fullName evidence="7">Major facilitator superfamily (MFS) profile domain-containing protein</fullName>
    </recommendedName>
</protein>
<feature type="transmembrane region" description="Helical" evidence="6">
    <location>
        <begin position="64"/>
        <end position="85"/>
    </location>
</feature>
<sequence length="436" mass="47154">MADTPDTSVDATDMSSRITPAYRRYALILLVLAYTSSHIDRNIVGILIEPIKADLMLSDTQMGFLSGIAFALFYATLGIPIAVFADRSNRRNIIAWSIAIWSGMTALCGTAQSFWQLAIARVGVGIGEAGSGPSSHSMIADLYPKEKRSSAMSIYALGVYFGIMFGFLIGGFVAEWWGWRAAFFVVGAPGLLIALLVRFTMIEPPRGFADGVKPPPIGKANVRAGFASLWRVRTTRHVVCGVTLTALVGYGTIVWAPAFLIRSHGMTPSEVGMFLGPVMGIVGGLGAYIGGMLADHLASKDARWNAWIIGVAKMLSIPFICAFYLVDNTYLALAFYMPAAFLGAFYLGPSFGMIQSLTPLRSRALASAIMLFILNLFGLGFGPQLIGIASDLMRVWFESDSLRYALLAATFVNIWASWHFYLAGKTLKQDTANVVG</sequence>
<feature type="transmembrane region" description="Helical" evidence="6">
    <location>
        <begin position="402"/>
        <end position="422"/>
    </location>
</feature>
<evidence type="ECO:0000313" key="8">
    <source>
        <dbReference type="EMBL" id="KKO03984.1"/>
    </source>
</evidence>
<dbReference type="PANTHER" id="PTHR23505:SF79">
    <property type="entry name" value="PROTEIN SPINSTER"/>
    <property type="match status" value="1"/>
</dbReference>
<dbReference type="EMBL" id="LAZR01000024">
    <property type="protein sequence ID" value="KKO03984.1"/>
    <property type="molecule type" value="Genomic_DNA"/>
</dbReference>
<dbReference type="Pfam" id="PF07690">
    <property type="entry name" value="MFS_1"/>
    <property type="match status" value="1"/>
</dbReference>
<dbReference type="PANTHER" id="PTHR23505">
    <property type="entry name" value="SPINSTER"/>
    <property type="match status" value="1"/>
</dbReference>
<dbReference type="InterPro" id="IPR020846">
    <property type="entry name" value="MFS_dom"/>
</dbReference>
<evidence type="ECO:0000256" key="4">
    <source>
        <dbReference type="ARBA" id="ARBA00022989"/>
    </source>
</evidence>
<feature type="transmembrane region" description="Helical" evidence="6">
    <location>
        <begin position="306"/>
        <end position="326"/>
    </location>
</feature>
<dbReference type="Gene3D" id="1.20.1250.20">
    <property type="entry name" value="MFS general substrate transporter like domains"/>
    <property type="match status" value="1"/>
</dbReference>
<dbReference type="AlphaFoldDB" id="A0A0F9YHS4"/>
<proteinExistence type="predicted"/>
<dbReference type="CDD" id="cd17328">
    <property type="entry name" value="MFS_spinster_like"/>
    <property type="match status" value="1"/>
</dbReference>
<name>A0A0F9YHS4_9ZZZZ</name>
<evidence type="ECO:0000256" key="6">
    <source>
        <dbReference type="SAM" id="Phobius"/>
    </source>
</evidence>
<feature type="transmembrane region" description="Helical" evidence="6">
    <location>
        <begin position="332"/>
        <end position="352"/>
    </location>
</feature>
<evidence type="ECO:0000256" key="3">
    <source>
        <dbReference type="ARBA" id="ARBA00022692"/>
    </source>
</evidence>
<dbReference type="PROSITE" id="PS50850">
    <property type="entry name" value="MFS"/>
    <property type="match status" value="1"/>
</dbReference>
<feature type="transmembrane region" description="Helical" evidence="6">
    <location>
        <begin position="273"/>
        <end position="294"/>
    </location>
</feature>
<evidence type="ECO:0000259" key="7">
    <source>
        <dbReference type="PROSITE" id="PS50850"/>
    </source>
</evidence>
<evidence type="ECO:0000256" key="1">
    <source>
        <dbReference type="ARBA" id="ARBA00004141"/>
    </source>
</evidence>
<dbReference type="GO" id="GO:0022857">
    <property type="term" value="F:transmembrane transporter activity"/>
    <property type="evidence" value="ECO:0007669"/>
    <property type="project" value="InterPro"/>
</dbReference>
<organism evidence="8">
    <name type="scientific">marine sediment metagenome</name>
    <dbReference type="NCBI Taxonomy" id="412755"/>
    <lineage>
        <taxon>unclassified sequences</taxon>
        <taxon>metagenomes</taxon>
        <taxon>ecological metagenomes</taxon>
    </lineage>
</organism>
<feature type="transmembrane region" description="Helical" evidence="6">
    <location>
        <begin position="154"/>
        <end position="173"/>
    </location>
</feature>
<evidence type="ECO:0000256" key="2">
    <source>
        <dbReference type="ARBA" id="ARBA00022448"/>
    </source>
</evidence>
<dbReference type="SUPFAM" id="SSF103473">
    <property type="entry name" value="MFS general substrate transporter"/>
    <property type="match status" value="1"/>
</dbReference>
<dbReference type="InterPro" id="IPR036259">
    <property type="entry name" value="MFS_trans_sf"/>
</dbReference>
<accession>A0A0F9YHS4</accession>
<gene>
    <name evidence="8" type="ORF">LCGC14_0088750</name>
</gene>
<keyword evidence="5 6" id="KW-0472">Membrane</keyword>
<feature type="transmembrane region" description="Helical" evidence="6">
    <location>
        <begin position="364"/>
        <end position="382"/>
    </location>
</feature>
<keyword evidence="2" id="KW-0813">Transport</keyword>
<comment type="subcellular location">
    <subcellularLocation>
        <location evidence="1">Membrane</location>
        <topology evidence="1">Multi-pass membrane protein</topology>
    </subcellularLocation>
</comment>
<feature type="transmembrane region" description="Helical" evidence="6">
    <location>
        <begin position="25"/>
        <end position="44"/>
    </location>
</feature>
<dbReference type="GO" id="GO:0016020">
    <property type="term" value="C:membrane"/>
    <property type="evidence" value="ECO:0007669"/>
    <property type="project" value="UniProtKB-SubCell"/>
</dbReference>